<dbReference type="InterPro" id="IPR036378">
    <property type="entry name" value="FAS1_dom_sf"/>
</dbReference>
<evidence type="ECO:0008006" key="4">
    <source>
        <dbReference type="Google" id="ProtNLM"/>
    </source>
</evidence>
<comment type="caution">
    <text evidence="2">The sequence shown here is derived from an EMBL/GenBank/DDBJ whole genome shotgun (WGS) entry which is preliminary data.</text>
</comment>
<keyword evidence="1" id="KW-0472">Membrane</keyword>
<dbReference type="Proteomes" id="UP000655225">
    <property type="component" value="Unassembled WGS sequence"/>
</dbReference>
<name>A0A834YTA8_TETSI</name>
<keyword evidence="3" id="KW-1185">Reference proteome</keyword>
<feature type="transmembrane region" description="Helical" evidence="1">
    <location>
        <begin position="151"/>
        <end position="171"/>
    </location>
</feature>
<accession>A0A834YTA8</accession>
<dbReference type="OrthoDB" id="1938052at2759"/>
<dbReference type="PANTHER" id="PTHR32499:SF3">
    <property type="entry name" value="FASCICLIN-LIKE ARABINOGALACTAN PROTEIN 16"/>
    <property type="match status" value="1"/>
</dbReference>
<keyword evidence="1" id="KW-1133">Transmembrane helix</keyword>
<sequence>MTDAESTRHKTLSNDHLHLTCKDSDKKTNDLAIVILPDAVIRPDGVIHGIKRLLVPRSVQEDFNRRRNLRSISAVLPEGAPEVDPRTNRLKKSATPVSTGLPPVLSIFDAKAPGPSLAPTPAPGPGGPDHHFDGKSQVKDFIHKSNKNCSFPLPLVLIFPLIYVSYARFFAWR</sequence>
<keyword evidence="1" id="KW-0812">Transmembrane</keyword>
<evidence type="ECO:0000313" key="2">
    <source>
        <dbReference type="EMBL" id="KAF8392850.1"/>
    </source>
</evidence>
<dbReference type="EMBL" id="JABCRI010000015">
    <property type="protein sequence ID" value="KAF8392850.1"/>
    <property type="molecule type" value="Genomic_DNA"/>
</dbReference>
<dbReference type="PANTHER" id="PTHR32499">
    <property type="entry name" value="FASCICLIN-LIKE ARABINOGALACTAN PROTEIN 16"/>
    <property type="match status" value="1"/>
</dbReference>
<evidence type="ECO:0000256" key="1">
    <source>
        <dbReference type="SAM" id="Phobius"/>
    </source>
</evidence>
<gene>
    <name evidence="2" type="ORF">HHK36_021089</name>
</gene>
<organism evidence="2 3">
    <name type="scientific">Tetracentron sinense</name>
    <name type="common">Spur-leaf</name>
    <dbReference type="NCBI Taxonomy" id="13715"/>
    <lineage>
        <taxon>Eukaryota</taxon>
        <taxon>Viridiplantae</taxon>
        <taxon>Streptophyta</taxon>
        <taxon>Embryophyta</taxon>
        <taxon>Tracheophyta</taxon>
        <taxon>Spermatophyta</taxon>
        <taxon>Magnoliopsida</taxon>
        <taxon>Trochodendrales</taxon>
        <taxon>Trochodendraceae</taxon>
        <taxon>Tetracentron</taxon>
    </lineage>
</organism>
<reference evidence="2 3" key="1">
    <citation type="submission" date="2020-04" db="EMBL/GenBank/DDBJ databases">
        <title>Plant Genome Project.</title>
        <authorList>
            <person name="Zhang R.-G."/>
        </authorList>
    </citation>
    <scope>NUCLEOTIDE SEQUENCE [LARGE SCALE GENOMIC DNA]</scope>
    <source>
        <strain evidence="2">YNK0</strain>
        <tissue evidence="2">Leaf</tissue>
    </source>
</reference>
<evidence type="ECO:0000313" key="3">
    <source>
        <dbReference type="Proteomes" id="UP000655225"/>
    </source>
</evidence>
<dbReference type="InterPro" id="IPR044654">
    <property type="entry name" value="FLA15/16/17/18"/>
</dbReference>
<proteinExistence type="predicted"/>
<dbReference type="SUPFAM" id="SSF82153">
    <property type="entry name" value="FAS1 domain"/>
    <property type="match status" value="1"/>
</dbReference>
<dbReference type="OMA" id="YARFFAW"/>
<dbReference type="AlphaFoldDB" id="A0A834YTA8"/>
<protein>
    <recommendedName>
        <fullName evidence="4">FAS1 domain-containing protein</fullName>
    </recommendedName>
</protein>